<comment type="caution">
    <text evidence="2">The sequence shown here is derived from an EMBL/GenBank/DDBJ whole genome shotgun (WGS) entry which is preliminary data.</text>
</comment>
<proteinExistence type="predicted"/>
<keyword evidence="3" id="KW-1185">Reference proteome</keyword>
<evidence type="ECO:0000256" key="1">
    <source>
        <dbReference type="SAM" id="Phobius"/>
    </source>
</evidence>
<keyword evidence="1" id="KW-0812">Transmembrane</keyword>
<gene>
    <name evidence="2" type="ORF">GKZ89_15805</name>
</gene>
<dbReference type="AlphaFoldDB" id="A0A7X2V5J2"/>
<name>A0A7X2V5J2_9BACI</name>
<dbReference type="OrthoDB" id="2943336at2"/>
<feature type="transmembrane region" description="Helical" evidence="1">
    <location>
        <begin position="33"/>
        <end position="54"/>
    </location>
</feature>
<organism evidence="2 3">
    <name type="scientific">Metabacillus mangrovi</name>
    <dbReference type="NCBI Taxonomy" id="1491830"/>
    <lineage>
        <taxon>Bacteria</taxon>
        <taxon>Bacillati</taxon>
        <taxon>Bacillota</taxon>
        <taxon>Bacilli</taxon>
        <taxon>Bacillales</taxon>
        <taxon>Bacillaceae</taxon>
        <taxon>Metabacillus</taxon>
    </lineage>
</organism>
<dbReference type="RefSeq" id="WP_155113377.1">
    <property type="nucleotide sequence ID" value="NZ_WMIB01000019.1"/>
</dbReference>
<accession>A0A7X2V5J2</accession>
<feature type="transmembrane region" description="Helical" evidence="1">
    <location>
        <begin position="6"/>
        <end position="21"/>
    </location>
</feature>
<keyword evidence="1" id="KW-0472">Membrane</keyword>
<sequence>MTAIVILGFLAVFGLIFLLISKKVPNWVKGTVLLLVGIGVNILVIPVSLFIGVMATDAPGSGVREFIIGILFIQAIPLLFLIGCIVFFIAMLRKPKEKGESL</sequence>
<protein>
    <submittedName>
        <fullName evidence="2">Uncharacterized protein</fullName>
    </submittedName>
</protein>
<reference evidence="2 3" key="1">
    <citation type="journal article" date="2017" name="Int. J. Syst. Evol. Microbiol.">
        <title>Bacillus mangrovi sp. nov., isolated from a sediment sample from a mangrove forest.</title>
        <authorList>
            <person name="Gupta V."/>
            <person name="Singh P.K."/>
            <person name="Korpole S."/>
            <person name="Tanuku N.R.S."/>
            <person name="Pinnaka A.K."/>
        </authorList>
    </citation>
    <scope>NUCLEOTIDE SEQUENCE [LARGE SCALE GENOMIC DNA]</scope>
    <source>
        <strain evidence="2 3">KCTC 33872</strain>
    </source>
</reference>
<feature type="transmembrane region" description="Helical" evidence="1">
    <location>
        <begin position="66"/>
        <end position="92"/>
    </location>
</feature>
<keyword evidence="1" id="KW-1133">Transmembrane helix</keyword>
<dbReference type="EMBL" id="WMIB01000019">
    <property type="protein sequence ID" value="MTH54867.1"/>
    <property type="molecule type" value="Genomic_DNA"/>
</dbReference>
<dbReference type="Proteomes" id="UP000434639">
    <property type="component" value="Unassembled WGS sequence"/>
</dbReference>
<evidence type="ECO:0000313" key="3">
    <source>
        <dbReference type="Proteomes" id="UP000434639"/>
    </source>
</evidence>
<evidence type="ECO:0000313" key="2">
    <source>
        <dbReference type="EMBL" id="MTH54867.1"/>
    </source>
</evidence>